<sequence>MKFFPILVILGVLISDSLAFFGPRFNLNNLDYPQFAQLPQPQLGPRFNLKKEEELNEIQPEVPQETEAPRRRLQTCPAELIFETCDRECRGNRNCPGNKVCCRHSCGTSCVNPKRESKEEKPKKIVSEETAEPVEEPKVSLECPKVNPNVTCSEIRDLCKEDSDCDLDQKCCRVRCSFRCVGPRVRKFLNERPVERKAQLNQKPLEQKKTKNHRINSMLPNENNMLQTLKANMFYSLPGTSMLNQNPYDYFGYQYQPKAKLLRYQLNNQNSDYY</sequence>
<keyword evidence="1 3" id="KW-0732">Signal</keyword>
<feature type="chain" id="PRO_5032668308" description="WAP domain-containing protein" evidence="3">
    <location>
        <begin position="20"/>
        <end position="274"/>
    </location>
</feature>
<dbReference type="PROSITE" id="PS51390">
    <property type="entry name" value="WAP"/>
    <property type="match status" value="2"/>
</dbReference>
<evidence type="ECO:0000256" key="2">
    <source>
        <dbReference type="ARBA" id="ARBA00023157"/>
    </source>
</evidence>
<comment type="caution">
    <text evidence="5">The sequence shown here is derived from an EMBL/GenBank/DDBJ whole genome shotgun (WGS) entry which is preliminary data.</text>
</comment>
<proteinExistence type="predicted"/>
<dbReference type="SUPFAM" id="SSF57256">
    <property type="entry name" value="Elafin-like"/>
    <property type="match status" value="2"/>
</dbReference>
<protein>
    <recommendedName>
        <fullName evidence="4">WAP domain-containing protein</fullName>
    </recommendedName>
</protein>
<evidence type="ECO:0000256" key="3">
    <source>
        <dbReference type="SAM" id="SignalP"/>
    </source>
</evidence>
<dbReference type="GO" id="GO:0019731">
    <property type="term" value="P:antibacterial humoral response"/>
    <property type="evidence" value="ECO:0007669"/>
    <property type="project" value="TreeGrafter"/>
</dbReference>
<dbReference type="GO" id="GO:0005615">
    <property type="term" value="C:extracellular space"/>
    <property type="evidence" value="ECO:0007669"/>
    <property type="project" value="TreeGrafter"/>
</dbReference>
<accession>A0A813S5J2</accession>
<feature type="domain" description="WAP" evidence="4">
    <location>
        <begin position="69"/>
        <end position="114"/>
    </location>
</feature>
<name>A0A813S5J2_9BILA</name>
<evidence type="ECO:0000313" key="6">
    <source>
        <dbReference type="Proteomes" id="UP000663879"/>
    </source>
</evidence>
<dbReference type="GO" id="GO:0045087">
    <property type="term" value="P:innate immune response"/>
    <property type="evidence" value="ECO:0007669"/>
    <property type="project" value="TreeGrafter"/>
</dbReference>
<dbReference type="InterPro" id="IPR008197">
    <property type="entry name" value="WAP_dom"/>
</dbReference>
<reference evidence="5" key="1">
    <citation type="submission" date="2021-02" db="EMBL/GenBank/DDBJ databases">
        <authorList>
            <person name="Nowell W R."/>
        </authorList>
    </citation>
    <scope>NUCLEOTIDE SEQUENCE</scope>
    <source>
        <strain evidence="5">Ploen Becks lab</strain>
    </source>
</reference>
<dbReference type="PANTHER" id="PTHR19441:SF30">
    <property type="entry name" value="ELAFIN"/>
    <property type="match status" value="1"/>
</dbReference>
<keyword evidence="6" id="KW-1185">Reference proteome</keyword>
<dbReference type="Pfam" id="PF00095">
    <property type="entry name" value="WAP"/>
    <property type="match status" value="2"/>
</dbReference>
<evidence type="ECO:0000313" key="5">
    <source>
        <dbReference type="EMBL" id="CAF0790312.1"/>
    </source>
</evidence>
<evidence type="ECO:0000259" key="4">
    <source>
        <dbReference type="PROSITE" id="PS51390"/>
    </source>
</evidence>
<feature type="signal peptide" evidence="3">
    <location>
        <begin position="1"/>
        <end position="19"/>
    </location>
</feature>
<dbReference type="SMART" id="SM00217">
    <property type="entry name" value="WAP"/>
    <property type="match status" value="2"/>
</dbReference>
<dbReference type="InterPro" id="IPR036645">
    <property type="entry name" value="Elafin-like_sf"/>
</dbReference>
<dbReference type="Gene3D" id="4.10.75.10">
    <property type="entry name" value="Elafin-like"/>
    <property type="match status" value="2"/>
</dbReference>
<keyword evidence="2" id="KW-1015">Disulfide bond</keyword>
<dbReference type="GO" id="GO:0004867">
    <property type="term" value="F:serine-type endopeptidase inhibitor activity"/>
    <property type="evidence" value="ECO:0007669"/>
    <property type="project" value="TreeGrafter"/>
</dbReference>
<evidence type="ECO:0000256" key="1">
    <source>
        <dbReference type="ARBA" id="ARBA00022729"/>
    </source>
</evidence>
<dbReference type="InterPro" id="IPR050514">
    <property type="entry name" value="WAP_four-disulfide_core"/>
</dbReference>
<dbReference type="EMBL" id="CAJNOC010000674">
    <property type="protein sequence ID" value="CAF0790312.1"/>
    <property type="molecule type" value="Genomic_DNA"/>
</dbReference>
<feature type="domain" description="WAP" evidence="4">
    <location>
        <begin position="133"/>
        <end position="184"/>
    </location>
</feature>
<dbReference type="PANTHER" id="PTHR19441">
    <property type="entry name" value="WHEY ACDIC PROTEIN WAP"/>
    <property type="match status" value="1"/>
</dbReference>
<dbReference type="OrthoDB" id="4473401at2759"/>
<gene>
    <name evidence="5" type="ORF">OXX778_LOCUS5933</name>
</gene>
<dbReference type="AlphaFoldDB" id="A0A813S5J2"/>
<organism evidence="5 6">
    <name type="scientific">Brachionus calyciflorus</name>
    <dbReference type="NCBI Taxonomy" id="104777"/>
    <lineage>
        <taxon>Eukaryota</taxon>
        <taxon>Metazoa</taxon>
        <taxon>Spiralia</taxon>
        <taxon>Gnathifera</taxon>
        <taxon>Rotifera</taxon>
        <taxon>Eurotatoria</taxon>
        <taxon>Monogononta</taxon>
        <taxon>Pseudotrocha</taxon>
        <taxon>Ploima</taxon>
        <taxon>Brachionidae</taxon>
        <taxon>Brachionus</taxon>
    </lineage>
</organism>
<dbReference type="Proteomes" id="UP000663879">
    <property type="component" value="Unassembled WGS sequence"/>
</dbReference>